<dbReference type="Proteomes" id="UP000661607">
    <property type="component" value="Unassembled WGS sequence"/>
</dbReference>
<feature type="transmembrane region" description="Helical" evidence="7">
    <location>
        <begin position="138"/>
        <end position="157"/>
    </location>
</feature>
<reference evidence="8 9" key="1">
    <citation type="submission" date="2020-10" db="EMBL/GenBank/DDBJ databases">
        <title>Sequencing the genomes of 1000 actinobacteria strains.</title>
        <authorList>
            <person name="Klenk H.-P."/>
        </authorList>
    </citation>
    <scope>NUCLEOTIDE SEQUENCE [LARGE SCALE GENOMIC DNA]</scope>
    <source>
        <strain evidence="8 9">DSM 43748</strain>
    </source>
</reference>
<accession>A0ABR9KER1</accession>
<dbReference type="Pfam" id="PF07681">
    <property type="entry name" value="DoxX"/>
    <property type="match status" value="1"/>
</dbReference>
<dbReference type="EMBL" id="JADBEF010000001">
    <property type="protein sequence ID" value="MBE1560494.1"/>
    <property type="molecule type" value="Genomic_DNA"/>
</dbReference>
<proteinExistence type="inferred from homology"/>
<dbReference type="PANTHER" id="PTHR33452:SF1">
    <property type="entry name" value="INNER MEMBRANE PROTEIN YPHA-RELATED"/>
    <property type="match status" value="1"/>
</dbReference>
<evidence type="ECO:0000256" key="5">
    <source>
        <dbReference type="ARBA" id="ARBA00022989"/>
    </source>
</evidence>
<evidence type="ECO:0000256" key="6">
    <source>
        <dbReference type="ARBA" id="ARBA00023136"/>
    </source>
</evidence>
<keyword evidence="4 7" id="KW-0812">Transmembrane</keyword>
<comment type="caution">
    <text evidence="8">The sequence shown here is derived from an EMBL/GenBank/DDBJ whole genome shotgun (WGS) entry which is preliminary data.</text>
</comment>
<dbReference type="PANTHER" id="PTHR33452">
    <property type="entry name" value="OXIDOREDUCTASE CATD-RELATED"/>
    <property type="match status" value="1"/>
</dbReference>
<evidence type="ECO:0000256" key="1">
    <source>
        <dbReference type="ARBA" id="ARBA00004651"/>
    </source>
</evidence>
<sequence length="158" mass="16045">MSAGLLVLRVALGATFLLHGVQNLFGAWTGWDTAKMAGYLGSKGVGASQTFSWITAITEVIAGVLLLVGLLTSVGAAIVVVTMAASSYIKLSAGGGFFMPTGFEWELAVLAGGLGLLLAGAGRFAVDSKLSGRALGRARTISIVLAVLAFVAIVPFLS</sequence>
<name>A0ABR9KER1_9ACTN</name>
<dbReference type="InterPro" id="IPR032808">
    <property type="entry name" value="DoxX"/>
</dbReference>
<keyword evidence="3" id="KW-1003">Cell membrane</keyword>
<evidence type="ECO:0000313" key="8">
    <source>
        <dbReference type="EMBL" id="MBE1560494.1"/>
    </source>
</evidence>
<evidence type="ECO:0000256" key="7">
    <source>
        <dbReference type="SAM" id="Phobius"/>
    </source>
</evidence>
<gene>
    <name evidence="8" type="ORF">H4W81_003273</name>
</gene>
<evidence type="ECO:0000313" key="9">
    <source>
        <dbReference type="Proteomes" id="UP000661607"/>
    </source>
</evidence>
<feature type="transmembrane region" description="Helical" evidence="7">
    <location>
        <begin position="105"/>
        <end position="126"/>
    </location>
</feature>
<comment type="similarity">
    <text evidence="2">Belongs to the DoxX family.</text>
</comment>
<dbReference type="InterPro" id="IPR051907">
    <property type="entry name" value="DoxX-like_oxidoreductase"/>
</dbReference>
<comment type="subcellular location">
    <subcellularLocation>
        <location evidence="1">Cell membrane</location>
        <topology evidence="1">Multi-pass membrane protein</topology>
    </subcellularLocation>
</comment>
<evidence type="ECO:0000256" key="2">
    <source>
        <dbReference type="ARBA" id="ARBA00006679"/>
    </source>
</evidence>
<protein>
    <submittedName>
        <fullName evidence="8">Oxidoreductase</fullName>
    </submittedName>
</protein>
<evidence type="ECO:0000256" key="4">
    <source>
        <dbReference type="ARBA" id="ARBA00022692"/>
    </source>
</evidence>
<organism evidence="8 9">
    <name type="scientific">Nonomuraea africana</name>
    <dbReference type="NCBI Taxonomy" id="46171"/>
    <lineage>
        <taxon>Bacteria</taxon>
        <taxon>Bacillati</taxon>
        <taxon>Actinomycetota</taxon>
        <taxon>Actinomycetes</taxon>
        <taxon>Streptosporangiales</taxon>
        <taxon>Streptosporangiaceae</taxon>
        <taxon>Nonomuraea</taxon>
    </lineage>
</organism>
<keyword evidence="9" id="KW-1185">Reference proteome</keyword>
<evidence type="ECO:0000256" key="3">
    <source>
        <dbReference type="ARBA" id="ARBA00022475"/>
    </source>
</evidence>
<keyword evidence="6 7" id="KW-0472">Membrane</keyword>
<keyword evidence="5 7" id="KW-1133">Transmembrane helix</keyword>